<name>A0A0V0UFU4_9BILA</name>
<gene>
    <name evidence="1" type="ORF">T05_6067</name>
</gene>
<evidence type="ECO:0000313" key="2">
    <source>
        <dbReference type="Proteomes" id="UP000055048"/>
    </source>
</evidence>
<dbReference type="PANTHER" id="PTHR47331">
    <property type="entry name" value="PHD-TYPE DOMAIN-CONTAINING PROTEIN"/>
    <property type="match status" value="1"/>
</dbReference>
<proteinExistence type="predicted"/>
<sequence>MSYVAEERVVHEQSEARFHRFFEIESLVIMLQEIASASDDALLSQFEEFTFDGESYEVKLPWKPGHPNLPDNYEQACQRLMALEHLWRYCPEKRRDYTEVMRSYLENDEGQLKKCCLACDGSTPLNKHLKAGPNFQTDLLAILLRFRVGFRQTSRKCTFRSASRKTIGTPAVCFGLTCSTSLSFSTVRVHVRRHQQLAPRAASEIVQNMYEDDWLLSKWTSSDAAVKSVIPVKHRAQVLECHIWKTLEIIWNQVVLRSAPRADTYTADDSVPQIYGEACIIEASSNFESVNELRTNKNVKA</sequence>
<evidence type="ECO:0000313" key="1">
    <source>
        <dbReference type="EMBL" id="KRX49960.1"/>
    </source>
</evidence>
<reference evidence="1 2" key="1">
    <citation type="submission" date="2015-01" db="EMBL/GenBank/DDBJ databases">
        <title>Evolution of Trichinella species and genotypes.</title>
        <authorList>
            <person name="Korhonen P.K."/>
            <person name="Edoardo P."/>
            <person name="Giuseppe L.R."/>
            <person name="Gasser R.B."/>
        </authorList>
    </citation>
    <scope>NUCLEOTIDE SEQUENCE [LARGE SCALE GENOMIC DNA]</scope>
    <source>
        <strain evidence="1">ISS417</strain>
    </source>
</reference>
<dbReference type="OrthoDB" id="5920525at2759"/>
<dbReference type="PANTHER" id="PTHR47331:SF1">
    <property type="entry name" value="GAG-LIKE PROTEIN"/>
    <property type="match status" value="1"/>
</dbReference>
<keyword evidence="2" id="KW-1185">Reference proteome</keyword>
<accession>A0A0V0UFU4</accession>
<organism evidence="1 2">
    <name type="scientific">Trichinella murrelli</name>
    <dbReference type="NCBI Taxonomy" id="144512"/>
    <lineage>
        <taxon>Eukaryota</taxon>
        <taxon>Metazoa</taxon>
        <taxon>Ecdysozoa</taxon>
        <taxon>Nematoda</taxon>
        <taxon>Enoplea</taxon>
        <taxon>Dorylaimia</taxon>
        <taxon>Trichinellida</taxon>
        <taxon>Trichinellidae</taxon>
        <taxon>Trichinella</taxon>
    </lineage>
</organism>
<dbReference type="AlphaFoldDB" id="A0A0V0UFU4"/>
<comment type="caution">
    <text evidence="1">The sequence shown here is derived from an EMBL/GenBank/DDBJ whole genome shotgun (WGS) entry which is preliminary data.</text>
</comment>
<dbReference type="EMBL" id="JYDJ01000011">
    <property type="protein sequence ID" value="KRX49960.1"/>
    <property type="molecule type" value="Genomic_DNA"/>
</dbReference>
<dbReference type="Proteomes" id="UP000055048">
    <property type="component" value="Unassembled WGS sequence"/>
</dbReference>
<protein>
    <submittedName>
        <fullName evidence="1">Uncharacterized protein</fullName>
    </submittedName>
</protein>